<accession>Q32928</accession>
<keyword evidence="1" id="KW-0150">Chloroplast</keyword>
<dbReference type="PIR" id="T07431">
    <property type="entry name" value="T07431"/>
</dbReference>
<dbReference type="RefSeq" id="NP_042352.1">
    <property type="nucleotide sequence ID" value="NC_001631.1"/>
</dbReference>
<dbReference type="GeneID" id="1457630"/>
<reference evidence="1" key="2">
    <citation type="journal article" date="1994" name="Curr. Genet.">
        <title>A new gene encoding tRNA(Pro) (GGG) is present in the chloroplast genome of black pine: a compilation of 32 tRNA genes from black pine chloroplasts.</title>
        <authorList>
            <person name="Tsudzuki J."/>
            <person name="Ito S."/>
            <person name="Tsudzuki T."/>
            <person name="Wakasugi T."/>
            <person name="Sugiura M."/>
        </authorList>
    </citation>
    <scope>NUCLEOTIDE SEQUENCE</scope>
</reference>
<dbReference type="AlphaFoldDB" id="Q32928"/>
<geneLocation type="chloroplast" evidence="1"/>
<dbReference type="EMBL" id="D17510">
    <property type="protein sequence ID" value="BAA04311.1"/>
    <property type="molecule type" value="Genomic_DNA"/>
</dbReference>
<evidence type="ECO:0000313" key="1">
    <source>
        <dbReference type="EMBL" id="BAA04311.1"/>
    </source>
</evidence>
<organism evidence="1">
    <name type="scientific">Pinus thunbergii</name>
    <name type="common">Japanese black pine</name>
    <name type="synonym">Pinus thunbergiana</name>
    <dbReference type="NCBI Taxonomy" id="3350"/>
    <lineage>
        <taxon>Eukaryota</taxon>
        <taxon>Viridiplantae</taxon>
        <taxon>Streptophyta</taxon>
        <taxon>Embryophyta</taxon>
        <taxon>Tracheophyta</taxon>
        <taxon>Spermatophyta</taxon>
        <taxon>Pinopsida</taxon>
        <taxon>Pinidae</taxon>
        <taxon>Conifers I</taxon>
        <taxon>Pinales</taxon>
        <taxon>Pinaceae</taxon>
        <taxon>Pinus</taxon>
        <taxon>Pinus subgen. Pinus</taxon>
    </lineage>
</organism>
<protein>
    <submittedName>
        <fullName evidence="1">ORF45a</fullName>
    </submittedName>
</protein>
<sequence>MINEWIFLSLFLFLLLCPIPSITYFVEISTKIFPQLRSDLMNLGY</sequence>
<keyword evidence="1" id="KW-0934">Plastid</keyword>
<name>Q32928_PINTH</name>
<proteinExistence type="predicted"/>
<reference evidence="1" key="1">
    <citation type="journal article" date="1993" name="Mol. Gen. Genet.">
        <title>Chloroplast DNA of black pine retains a residual inverted repeat lacking rRNA genes: nucleotide sequences of trnQ, trnK, psbA, trnI and trnH and the absence of rps16.</title>
        <authorList>
            <person name="Tsudzuki J."/>
            <person name="Nakashima K."/>
            <person name="Tsudzuki T."/>
            <person name="Hiratsuka J."/>
            <person name="Shibata M."/>
            <person name="Wakasugi T."/>
            <person name="Sugiura M."/>
        </authorList>
    </citation>
    <scope>NUCLEOTIDE SEQUENCE</scope>
</reference>
<reference evidence="1" key="3">
    <citation type="journal article" date="1994" name="Proc. Natl. Acad. Sci. U.S.A.">
        <title>Loss of all ndh genes as determined by sequencing the entire chloroplast genome of the black pine Pinus thunbergii.</title>
        <authorList>
            <person name="Wakasugi T."/>
            <person name="Tsudzuki J."/>
            <person name="Ito S."/>
            <person name="Nakashima K."/>
            <person name="Tsudzuki T."/>
            <person name="Sugiura M."/>
        </authorList>
    </citation>
    <scope>NUCLEOTIDE SEQUENCE</scope>
</reference>